<proteinExistence type="inferred from homology"/>
<comment type="similarity">
    <text evidence="1">Belongs to the glycosyl hydrolase 1 family.</text>
</comment>
<dbReference type="Proteomes" id="UP000694546">
    <property type="component" value="Chromosome 10"/>
</dbReference>
<evidence type="ECO:0000256" key="2">
    <source>
        <dbReference type="SAM" id="SignalP"/>
    </source>
</evidence>
<dbReference type="InterPro" id="IPR001360">
    <property type="entry name" value="Glyco_hydro_1"/>
</dbReference>
<organism evidence="3 4">
    <name type="scientific">Gadus morhua</name>
    <name type="common">Atlantic cod</name>
    <dbReference type="NCBI Taxonomy" id="8049"/>
    <lineage>
        <taxon>Eukaryota</taxon>
        <taxon>Metazoa</taxon>
        <taxon>Chordata</taxon>
        <taxon>Craniata</taxon>
        <taxon>Vertebrata</taxon>
        <taxon>Euteleostomi</taxon>
        <taxon>Actinopterygii</taxon>
        <taxon>Neopterygii</taxon>
        <taxon>Teleostei</taxon>
        <taxon>Neoteleostei</taxon>
        <taxon>Acanthomorphata</taxon>
        <taxon>Zeiogadaria</taxon>
        <taxon>Gadariae</taxon>
        <taxon>Gadiformes</taxon>
        <taxon>Gadoidei</taxon>
        <taxon>Gadidae</taxon>
        <taxon>Gadus</taxon>
    </lineage>
</organism>
<dbReference type="Gene3D" id="3.20.20.80">
    <property type="entry name" value="Glycosidases"/>
    <property type="match status" value="2"/>
</dbReference>
<name>A0A8C5BNH6_GADMO</name>
<dbReference type="GeneTree" id="ENSGT00940000157489"/>
<dbReference type="GO" id="GO:0005975">
    <property type="term" value="P:carbohydrate metabolic process"/>
    <property type="evidence" value="ECO:0007669"/>
    <property type="project" value="InterPro"/>
</dbReference>
<dbReference type="PRINTS" id="PR00131">
    <property type="entry name" value="GLHYDRLASE1"/>
</dbReference>
<feature type="signal peptide" evidence="2">
    <location>
        <begin position="1"/>
        <end position="18"/>
    </location>
</feature>
<dbReference type="PROSITE" id="PS00653">
    <property type="entry name" value="GLYCOSYL_HYDROL_F1_2"/>
    <property type="match status" value="1"/>
</dbReference>
<evidence type="ECO:0008006" key="5">
    <source>
        <dbReference type="Google" id="ProtNLM"/>
    </source>
</evidence>
<reference evidence="3" key="1">
    <citation type="submission" date="2025-08" db="UniProtKB">
        <authorList>
            <consortium name="Ensembl"/>
        </authorList>
    </citation>
    <scope>IDENTIFICATION</scope>
</reference>
<dbReference type="Ensembl" id="ENSGMOT00000066584.1">
    <property type="protein sequence ID" value="ENSGMOP00000049627.1"/>
    <property type="gene ID" value="ENSGMOG00000014407.2"/>
</dbReference>
<accession>A0A8C5BNH6</accession>
<reference evidence="3" key="2">
    <citation type="submission" date="2025-09" db="UniProtKB">
        <authorList>
            <consortium name="Ensembl"/>
        </authorList>
    </citation>
    <scope>IDENTIFICATION</scope>
</reference>
<evidence type="ECO:0000313" key="4">
    <source>
        <dbReference type="Proteomes" id="UP000694546"/>
    </source>
</evidence>
<dbReference type="PANTHER" id="PTHR10353:SF68">
    <property type="entry name" value="BETA-KLOTHO"/>
    <property type="match status" value="1"/>
</dbReference>
<dbReference type="Pfam" id="PF00232">
    <property type="entry name" value="Glyco_hydro_1"/>
    <property type="match status" value="2"/>
</dbReference>
<dbReference type="PANTHER" id="PTHR10353">
    <property type="entry name" value="GLYCOSYL HYDROLASE"/>
    <property type="match status" value="1"/>
</dbReference>
<feature type="chain" id="PRO_5034944477" description="Klotho beta" evidence="2">
    <location>
        <begin position="19"/>
        <end position="211"/>
    </location>
</feature>
<dbReference type="SUPFAM" id="SSF51445">
    <property type="entry name" value="(Trans)glycosidases"/>
    <property type="match status" value="2"/>
</dbReference>
<dbReference type="InterPro" id="IPR017853">
    <property type="entry name" value="GH"/>
</dbReference>
<sequence length="211" mass="23314">MLNRISALPLPCLWLSVALDTFPPGFLWSTGTSAFQTEGAWDRDGKGPSVWDLHTHSADGGGNADVASDSFARWEEDVEALEYLGVAAYSFSLSWPRLFPDGDAGGEPNAAAVLLAIKVDGVQVIGYTAWSLVDGFEWNYGYSLRRGLFYIDFSQPNRTRVPKTTAQYYRRVISDNGFPDDERSQEITGRFPCDFHWGVSDSTLQVTQPSA</sequence>
<keyword evidence="2" id="KW-0732">Signal</keyword>
<evidence type="ECO:0000313" key="3">
    <source>
        <dbReference type="Ensembl" id="ENSGMOP00000049627.1"/>
    </source>
</evidence>
<dbReference type="AlphaFoldDB" id="A0A8C5BNH6"/>
<keyword evidence="4" id="KW-1185">Reference proteome</keyword>
<protein>
    <recommendedName>
        <fullName evidence="5">Klotho beta</fullName>
    </recommendedName>
</protein>
<dbReference type="InterPro" id="IPR033132">
    <property type="entry name" value="GH_1_N_CS"/>
</dbReference>
<evidence type="ECO:0000256" key="1">
    <source>
        <dbReference type="RuleBase" id="RU003690"/>
    </source>
</evidence>
<dbReference type="GO" id="GO:0004553">
    <property type="term" value="F:hydrolase activity, hydrolyzing O-glycosyl compounds"/>
    <property type="evidence" value="ECO:0007669"/>
    <property type="project" value="InterPro"/>
</dbReference>